<keyword evidence="6 11" id="KW-0798">TonB box</keyword>
<evidence type="ECO:0000256" key="9">
    <source>
        <dbReference type="ARBA" id="ARBA00023237"/>
    </source>
</evidence>
<evidence type="ECO:0000259" key="13">
    <source>
        <dbReference type="Pfam" id="PF07715"/>
    </source>
</evidence>
<dbReference type="STRING" id="1742972.COMA1_30426"/>
<evidence type="ECO:0000256" key="11">
    <source>
        <dbReference type="RuleBase" id="RU003357"/>
    </source>
</evidence>
<dbReference type="GO" id="GO:0044718">
    <property type="term" value="P:siderophore transmembrane transport"/>
    <property type="evidence" value="ECO:0007669"/>
    <property type="project" value="TreeGrafter"/>
</dbReference>
<dbReference type="CDD" id="cd01347">
    <property type="entry name" value="ligand_gated_channel"/>
    <property type="match status" value="1"/>
</dbReference>
<evidence type="ECO:0000256" key="2">
    <source>
        <dbReference type="ARBA" id="ARBA00022448"/>
    </source>
</evidence>
<evidence type="ECO:0000313" key="15">
    <source>
        <dbReference type="Proteomes" id="UP000199032"/>
    </source>
</evidence>
<keyword evidence="15" id="KW-1185">Reference proteome</keyword>
<evidence type="ECO:0000256" key="8">
    <source>
        <dbReference type="ARBA" id="ARBA00023170"/>
    </source>
</evidence>
<accession>A0A0S4LIT3</accession>
<evidence type="ECO:0000256" key="5">
    <source>
        <dbReference type="ARBA" id="ARBA00022729"/>
    </source>
</evidence>
<evidence type="ECO:0000256" key="3">
    <source>
        <dbReference type="ARBA" id="ARBA00022452"/>
    </source>
</evidence>
<dbReference type="OrthoDB" id="9763670at2"/>
<evidence type="ECO:0000256" key="10">
    <source>
        <dbReference type="PROSITE-ProRule" id="PRU01360"/>
    </source>
</evidence>
<evidence type="ECO:0000256" key="7">
    <source>
        <dbReference type="ARBA" id="ARBA00023136"/>
    </source>
</evidence>
<dbReference type="GO" id="GO:0009279">
    <property type="term" value="C:cell outer membrane"/>
    <property type="evidence" value="ECO:0007669"/>
    <property type="project" value="UniProtKB-SubCell"/>
</dbReference>
<evidence type="ECO:0000313" key="14">
    <source>
        <dbReference type="EMBL" id="CUS37135.1"/>
    </source>
</evidence>
<dbReference type="SUPFAM" id="SSF56935">
    <property type="entry name" value="Porins"/>
    <property type="match status" value="1"/>
</dbReference>
<dbReference type="InterPro" id="IPR036942">
    <property type="entry name" value="Beta-barrel_TonB_sf"/>
</dbReference>
<dbReference type="GO" id="GO:0015344">
    <property type="term" value="F:siderophore uptake transmembrane transporter activity"/>
    <property type="evidence" value="ECO:0007669"/>
    <property type="project" value="TreeGrafter"/>
</dbReference>
<keyword evidence="3 10" id="KW-1134">Transmembrane beta strand</keyword>
<dbReference type="EMBL" id="CZQA01000009">
    <property type="protein sequence ID" value="CUS37135.1"/>
    <property type="molecule type" value="Genomic_DNA"/>
</dbReference>
<dbReference type="Gene3D" id="2.170.130.10">
    <property type="entry name" value="TonB-dependent receptor, plug domain"/>
    <property type="match status" value="1"/>
</dbReference>
<keyword evidence="8 14" id="KW-0675">Receptor</keyword>
<evidence type="ECO:0000259" key="12">
    <source>
        <dbReference type="Pfam" id="PF00593"/>
    </source>
</evidence>
<dbReference type="InterPro" id="IPR012910">
    <property type="entry name" value="Plug_dom"/>
</dbReference>
<proteinExistence type="inferred from homology"/>
<keyword evidence="7 10" id="KW-0472">Membrane</keyword>
<dbReference type="InterPro" id="IPR039426">
    <property type="entry name" value="TonB-dep_rcpt-like"/>
</dbReference>
<dbReference type="InterPro" id="IPR000531">
    <property type="entry name" value="Beta-barrel_TonB"/>
</dbReference>
<dbReference type="Pfam" id="PF00593">
    <property type="entry name" value="TonB_dep_Rec_b-barrel"/>
    <property type="match status" value="1"/>
</dbReference>
<evidence type="ECO:0000256" key="4">
    <source>
        <dbReference type="ARBA" id="ARBA00022692"/>
    </source>
</evidence>
<dbReference type="AlphaFoldDB" id="A0A0S4LIT3"/>
<evidence type="ECO:0000256" key="1">
    <source>
        <dbReference type="ARBA" id="ARBA00004571"/>
    </source>
</evidence>
<protein>
    <submittedName>
        <fullName evidence="14">Putative TonB-dependent receptor</fullName>
    </submittedName>
</protein>
<keyword evidence="2 10" id="KW-0813">Transport</keyword>
<gene>
    <name evidence="14" type="ORF">COMA1_30426</name>
</gene>
<organism evidence="14 15">
    <name type="scientific">Candidatus Nitrospira nitrosa</name>
    <dbReference type="NCBI Taxonomy" id="1742972"/>
    <lineage>
        <taxon>Bacteria</taxon>
        <taxon>Pseudomonadati</taxon>
        <taxon>Nitrospirota</taxon>
        <taxon>Nitrospiria</taxon>
        <taxon>Nitrospirales</taxon>
        <taxon>Nitrospiraceae</taxon>
        <taxon>Nitrospira</taxon>
    </lineage>
</organism>
<dbReference type="InterPro" id="IPR037066">
    <property type="entry name" value="Plug_dom_sf"/>
</dbReference>
<keyword evidence="4 10" id="KW-0812">Transmembrane</keyword>
<sequence length="696" mass="77402">MLRVLTHHRIHTDVPGRRILIIGQIIVGVVWWLSHPLCSWADSLLPLARASSSTERQFREEALYLKEETVSIASRYEQPISRAPSDVYVITDEDIKHSGATDVPTLLRQIPGLEVMQTNAVDFNVSVRGNNQLLANKLLILVDGRSIYIDQSGQVLWKSLPVALTEIKRIEVLKGPASAVYGFNAFDGVVNIITKSPEEMRGTTLQVAGGGQGTILTNGIYAGTGGNWSYRVSGEHEQTQRWSDRNSPALNRQRIAGMVEHHLPNQGRFRGEASLGRSNPYNGFLTEAGSSDTHTSSAHGLLSYEQNGLLIRGWWNGFFFNNQPNTVFPPLTPLLSITDRFGQGASDASFNTYDMETRYQFKPLEPLKLNIGTNFRHIAASWSYLKSRTTENRLGLYAQGDWQVLPSLELSAGLRYDLNSHDEPTLSPRAAVIYHVHPNHTLRLSTSIAYRHSTIIDVAQHINTVLMLPGFPPTTTSILGTSNIRPEQIVSYELGYQGWWWQHRLRTRVTGYFNHISNLIAVQNPTGNPLIPASPMNGGIADLYGGEAGVEVLITSWLSGFANYAYQDIGQTFSGISRRGFSHHKVNAGLRGKWNQFTGELLYHHTSSAAYPLTDLLTNLAPFFPTGTVLPQGAIPGYNLVNLRFGYLLWENSSIEYLREAEIAVSVFNALNDTHREHPLGDLLGTKVLGWLTVKL</sequence>
<reference evidence="14 15" key="1">
    <citation type="submission" date="2015-10" db="EMBL/GenBank/DDBJ databases">
        <authorList>
            <person name="Gilbert D.G."/>
        </authorList>
    </citation>
    <scope>NUCLEOTIDE SEQUENCE [LARGE SCALE GENOMIC DNA]</scope>
    <source>
        <strain evidence="14">COMA1</strain>
    </source>
</reference>
<keyword evidence="9 10" id="KW-0998">Cell outer membrane</keyword>
<comment type="similarity">
    <text evidence="10 11">Belongs to the TonB-dependent receptor family.</text>
</comment>
<feature type="domain" description="TonB-dependent receptor-like beta-barrel" evidence="12">
    <location>
        <begin position="237"/>
        <end position="647"/>
    </location>
</feature>
<dbReference type="PANTHER" id="PTHR30069:SF29">
    <property type="entry name" value="HEMOGLOBIN AND HEMOGLOBIN-HAPTOGLOBIN-BINDING PROTEIN 1-RELATED"/>
    <property type="match status" value="1"/>
</dbReference>
<dbReference type="Gene3D" id="2.40.170.20">
    <property type="entry name" value="TonB-dependent receptor, beta-barrel domain"/>
    <property type="match status" value="1"/>
</dbReference>
<keyword evidence="5" id="KW-0732">Signal</keyword>
<dbReference type="Proteomes" id="UP000199032">
    <property type="component" value="Unassembled WGS sequence"/>
</dbReference>
<dbReference type="Pfam" id="PF07715">
    <property type="entry name" value="Plug"/>
    <property type="match status" value="1"/>
</dbReference>
<comment type="subcellular location">
    <subcellularLocation>
        <location evidence="1 10">Cell outer membrane</location>
        <topology evidence="1 10">Multi-pass membrane protein</topology>
    </subcellularLocation>
</comment>
<name>A0A0S4LIT3_9BACT</name>
<feature type="domain" description="TonB-dependent receptor plug" evidence="13">
    <location>
        <begin position="81"/>
        <end position="189"/>
    </location>
</feature>
<dbReference type="PANTHER" id="PTHR30069">
    <property type="entry name" value="TONB-DEPENDENT OUTER MEMBRANE RECEPTOR"/>
    <property type="match status" value="1"/>
</dbReference>
<dbReference type="PROSITE" id="PS52016">
    <property type="entry name" value="TONB_DEPENDENT_REC_3"/>
    <property type="match status" value="1"/>
</dbReference>
<evidence type="ECO:0000256" key="6">
    <source>
        <dbReference type="ARBA" id="ARBA00023077"/>
    </source>
</evidence>